<dbReference type="OrthoDB" id="30289at2759"/>
<name>Q5AY21_EMENI</name>
<gene>
    <name evidence="2" type="ORF">ANIA_06809</name>
</gene>
<dbReference type="STRING" id="227321.Q5AY21"/>
<dbReference type="eggNOG" id="KOG1471">
    <property type="taxonomic scope" value="Eukaryota"/>
</dbReference>
<evidence type="ECO:0000313" key="2">
    <source>
        <dbReference type="EMBL" id="CBF71505.1"/>
    </source>
</evidence>
<dbReference type="Pfam" id="PF00650">
    <property type="entry name" value="CRAL_TRIO"/>
    <property type="match status" value="1"/>
</dbReference>
<dbReference type="RefSeq" id="XP_664413.1">
    <property type="nucleotide sequence ID" value="XM_659321.1"/>
</dbReference>
<dbReference type="GO" id="GO:0008526">
    <property type="term" value="F:phosphatidylinositol transfer activity"/>
    <property type="evidence" value="ECO:0000318"/>
    <property type="project" value="GO_Central"/>
</dbReference>
<dbReference type="Gene3D" id="3.40.525.10">
    <property type="entry name" value="CRAL-TRIO lipid binding domain"/>
    <property type="match status" value="1"/>
</dbReference>
<dbReference type="AlphaFoldDB" id="Q5AY21"/>
<evidence type="ECO:0000259" key="1">
    <source>
        <dbReference type="PROSITE" id="PS50191"/>
    </source>
</evidence>
<evidence type="ECO:0000313" key="3">
    <source>
        <dbReference type="Proteomes" id="UP000000560"/>
    </source>
</evidence>
<dbReference type="PROSITE" id="PS50191">
    <property type="entry name" value="CRAL_TRIO"/>
    <property type="match status" value="1"/>
</dbReference>
<reference evidence="3" key="1">
    <citation type="journal article" date="2005" name="Nature">
        <title>Sequencing of Aspergillus nidulans and comparative analysis with A. fumigatus and A. oryzae.</title>
        <authorList>
            <person name="Galagan J.E."/>
            <person name="Calvo S.E."/>
            <person name="Cuomo C."/>
            <person name="Ma L.J."/>
            <person name="Wortman J.R."/>
            <person name="Batzoglou S."/>
            <person name="Lee S.I."/>
            <person name="Basturkmen M."/>
            <person name="Spevak C.C."/>
            <person name="Clutterbuck J."/>
            <person name="Kapitonov V."/>
            <person name="Jurka J."/>
            <person name="Scazzocchio C."/>
            <person name="Farman M."/>
            <person name="Butler J."/>
            <person name="Purcell S."/>
            <person name="Harris S."/>
            <person name="Braus G.H."/>
            <person name="Draht O."/>
            <person name="Busch S."/>
            <person name="D'Enfert C."/>
            <person name="Bouchier C."/>
            <person name="Goldman G.H."/>
            <person name="Bell-Pedersen D."/>
            <person name="Griffiths-Jones S."/>
            <person name="Doonan J.H."/>
            <person name="Yu J."/>
            <person name="Vienken K."/>
            <person name="Pain A."/>
            <person name="Freitag M."/>
            <person name="Selker E.U."/>
            <person name="Archer D.B."/>
            <person name="Penalva M.A."/>
            <person name="Oakley B.R."/>
            <person name="Momany M."/>
            <person name="Tanaka T."/>
            <person name="Kumagai T."/>
            <person name="Asai K."/>
            <person name="Machida M."/>
            <person name="Nierman W.C."/>
            <person name="Denning D.W."/>
            <person name="Caddick M."/>
            <person name="Hynes M."/>
            <person name="Paoletti M."/>
            <person name="Fischer R."/>
            <person name="Miller B."/>
            <person name="Dyer P."/>
            <person name="Sachs M.S."/>
            <person name="Osmani S.A."/>
            <person name="Birren B.W."/>
        </authorList>
    </citation>
    <scope>NUCLEOTIDE SEQUENCE [LARGE SCALE GENOMIC DNA]</scope>
    <source>
        <strain evidence="3">FGSC A4 / ATCC 38163 / CBS 112.46 / NRRL 194 / M139</strain>
    </source>
</reference>
<dbReference type="KEGG" id="ani:ANIA_06809"/>
<dbReference type="InterPro" id="IPR051026">
    <property type="entry name" value="PI/PC_transfer"/>
</dbReference>
<dbReference type="InterPro" id="IPR001251">
    <property type="entry name" value="CRAL-TRIO_dom"/>
</dbReference>
<feature type="domain" description="CRAL-TRIO" evidence="1">
    <location>
        <begin position="88"/>
        <end position="294"/>
    </location>
</feature>
<dbReference type="OMA" id="QFRREKD"/>
<dbReference type="GeneID" id="2870671"/>
<reference evidence="3" key="2">
    <citation type="journal article" date="2009" name="Fungal Genet. Biol.">
        <title>The 2008 update of the Aspergillus nidulans genome annotation: a community effort.</title>
        <authorList>
            <person name="Wortman J.R."/>
            <person name="Gilsenan J.M."/>
            <person name="Joardar V."/>
            <person name="Deegan J."/>
            <person name="Clutterbuck J."/>
            <person name="Andersen M.R."/>
            <person name="Archer D."/>
            <person name="Bencina M."/>
            <person name="Braus G."/>
            <person name="Coutinho P."/>
            <person name="von Dohren H."/>
            <person name="Doonan J."/>
            <person name="Driessen A.J."/>
            <person name="Durek P."/>
            <person name="Espeso E."/>
            <person name="Fekete E."/>
            <person name="Flipphi M."/>
            <person name="Estrada C.G."/>
            <person name="Geysens S."/>
            <person name="Goldman G."/>
            <person name="de Groot P.W."/>
            <person name="Hansen K."/>
            <person name="Harris S.D."/>
            <person name="Heinekamp T."/>
            <person name="Helmstaedt K."/>
            <person name="Henrissat B."/>
            <person name="Hofmann G."/>
            <person name="Homan T."/>
            <person name="Horio T."/>
            <person name="Horiuchi H."/>
            <person name="James S."/>
            <person name="Jones M."/>
            <person name="Karaffa L."/>
            <person name="Karanyi Z."/>
            <person name="Kato M."/>
            <person name="Keller N."/>
            <person name="Kelly D.E."/>
            <person name="Kiel J.A."/>
            <person name="Kim J.M."/>
            <person name="van der Klei I.J."/>
            <person name="Klis F.M."/>
            <person name="Kovalchuk A."/>
            <person name="Krasevec N."/>
            <person name="Kubicek C.P."/>
            <person name="Liu B."/>
            <person name="Maccabe A."/>
            <person name="Meyer V."/>
            <person name="Mirabito P."/>
            <person name="Miskei M."/>
            <person name="Mos M."/>
            <person name="Mullins J."/>
            <person name="Nelson D.R."/>
            <person name="Nielsen J."/>
            <person name="Oakley B.R."/>
            <person name="Osmani S.A."/>
            <person name="Pakula T."/>
            <person name="Paszewski A."/>
            <person name="Paulsen I."/>
            <person name="Pilsyk S."/>
            <person name="Pocsi I."/>
            <person name="Punt P.J."/>
            <person name="Ram A.F."/>
            <person name="Ren Q."/>
            <person name="Robellet X."/>
            <person name="Robson G."/>
            <person name="Seiboth B."/>
            <person name="van Solingen P."/>
            <person name="Specht T."/>
            <person name="Sun J."/>
            <person name="Taheri-Talesh N."/>
            <person name="Takeshita N."/>
            <person name="Ussery D."/>
            <person name="vanKuyk P.A."/>
            <person name="Visser H."/>
            <person name="van de Vondervoort P.J."/>
            <person name="de Vries R.P."/>
            <person name="Walton J."/>
            <person name="Xiang X."/>
            <person name="Xiong Y."/>
            <person name="Zeng A.P."/>
            <person name="Brandt B.W."/>
            <person name="Cornell M.J."/>
            <person name="van den Hondel C.A."/>
            <person name="Visser J."/>
            <person name="Oliver S.G."/>
            <person name="Turner G."/>
        </authorList>
    </citation>
    <scope>GENOME REANNOTATION</scope>
    <source>
        <strain evidence="3">FGSC A4 / ATCC 38163 / CBS 112.46 / NRRL 194 / M139</strain>
    </source>
</reference>
<sequence>MTANSNEASATTAFTSLCAEKGLLKRPQGLKDEDVADGFTDEVTLLARRFLQANKLDPSKALEQFQQALDFHNDNDAIRLYDLLSVAEFEETRAVYPHWTGRCDRSGRPLLMFDISAIDKEGLAHWRKTRDMPKAIIPGDPADADSTASVSISAAASPPQSPNMAQRALTYFNYYPRFVLPLCSAAHRKPVTNCVYLVDAGPLRMRQAWDLREFARDISWILATCFPETIYRCYCCNVPSFLARFWSIIKSFIDPATASKIQFLPSSDVYDTLKADIEHDDIPTCLGGGFQFQTGMLPDLDDGIRRALEWSGTQVDLPPGPIKWIQTLALAESGTGTRKAVATGTADMVQRAVEVATLRAPVSSSDA</sequence>
<dbReference type="InParanoid" id="Q5AY21"/>
<dbReference type="HOGENOM" id="CLU_014001_4_0_1"/>
<dbReference type="EMBL" id="BN001301">
    <property type="protein sequence ID" value="CBF71505.1"/>
    <property type="molecule type" value="Genomic_DNA"/>
</dbReference>
<protein>
    <submittedName>
        <fullName evidence="2">CRAL/TRIO domain protein (AFU_orthologue AFUA_5G00680)</fullName>
    </submittedName>
</protein>
<dbReference type="SUPFAM" id="SSF52087">
    <property type="entry name" value="CRAL/TRIO domain"/>
    <property type="match status" value="1"/>
</dbReference>
<keyword evidence="3" id="KW-1185">Reference proteome</keyword>
<accession>C8V2E9</accession>
<accession>Q5AY21</accession>
<dbReference type="Proteomes" id="UP000000560">
    <property type="component" value="Chromosome I"/>
</dbReference>
<proteinExistence type="predicted"/>
<dbReference type="CDD" id="cd00170">
    <property type="entry name" value="SEC14"/>
    <property type="match status" value="1"/>
</dbReference>
<dbReference type="Gene3D" id="1.10.8.20">
    <property type="entry name" value="N-terminal domain of phosphatidylinositol transfer protein sec14p"/>
    <property type="match status" value="1"/>
</dbReference>
<dbReference type="PANTHER" id="PTHR45657">
    <property type="entry name" value="CRAL-TRIO DOMAIN-CONTAINING PROTEIN YKL091C-RELATED"/>
    <property type="match status" value="1"/>
</dbReference>
<organism evidence="2 3">
    <name type="scientific">Emericella nidulans (strain FGSC A4 / ATCC 38163 / CBS 112.46 / NRRL 194 / M139)</name>
    <name type="common">Aspergillus nidulans</name>
    <dbReference type="NCBI Taxonomy" id="227321"/>
    <lineage>
        <taxon>Eukaryota</taxon>
        <taxon>Fungi</taxon>
        <taxon>Dikarya</taxon>
        <taxon>Ascomycota</taxon>
        <taxon>Pezizomycotina</taxon>
        <taxon>Eurotiomycetes</taxon>
        <taxon>Eurotiomycetidae</taxon>
        <taxon>Eurotiales</taxon>
        <taxon>Aspergillaceae</taxon>
        <taxon>Aspergillus</taxon>
        <taxon>Aspergillus subgen. Nidulantes</taxon>
    </lineage>
</organism>
<dbReference type="GO" id="GO:0006892">
    <property type="term" value="P:post-Golgi vesicle-mediated transport"/>
    <property type="evidence" value="ECO:0000318"/>
    <property type="project" value="GO_Central"/>
</dbReference>
<dbReference type="InterPro" id="IPR036865">
    <property type="entry name" value="CRAL-TRIO_dom_sf"/>
</dbReference>
<dbReference type="PANTHER" id="PTHR45657:SF20">
    <property type="entry name" value="CRAL_TRIO DOMAIN PROTEIN (AFU_ORTHOLOGUE AFUA_5G00680)"/>
    <property type="match status" value="1"/>
</dbReference>